<dbReference type="SUPFAM" id="SSF57625">
    <property type="entry name" value="Invertebrate chitin-binding proteins"/>
    <property type="match status" value="2"/>
</dbReference>
<feature type="region of interest" description="Disordered" evidence="1">
    <location>
        <begin position="30"/>
        <end position="67"/>
    </location>
</feature>
<dbReference type="Pfam" id="PF01607">
    <property type="entry name" value="CBM_14"/>
    <property type="match status" value="1"/>
</dbReference>
<sequence length="496" mass="51281">MELIWRILIICIAACVSSAFPPRQTYQWPHQPQAMNPETAAPVTNAPIPATVAPGTSAPATAAPVNPATATPSGGHFYGQSLVKPWVNPWGRSWAYPNAGQPWSYRTNAPSATAQPAPIPATAAPTVSPTVAPTNAPTDAPTAAPTTQTPGTAQPESGRVSGVKCEGIYPYGYRRSLSVNTDAFEICDNGIWIRMNCAPGTWFQESTQQCTNNFGSAPGYGSVWNPSANTWQGGNGASLFGGSGSGTPAGKTARDARNGHYYYECISDLSGGGRWIHRACALGSIFNHVTGNCGRKDAAFVLAADSVWGNSGVWGAPWPSDTDMPVVDDIAATTAAPVQVTTTTAPEEVTTTVADGNDITATAMPGVGQGSHYGYGNAAPLSQGWVQPWANPWASNPWSGAAAQPWYGGSPDSATDAPTGANTNAPTAAPTVAPTVAPTAAPTNTQTNAPTNAPIGLPSVVYPQPSSSGSGYNSWGSAHLQKNRKLTIQLHLAKRG</sequence>
<feature type="compositionally biased region" description="Low complexity" evidence="1">
    <location>
        <begin position="414"/>
        <end position="476"/>
    </location>
</feature>
<keyword evidence="2" id="KW-0732">Signal</keyword>
<dbReference type="InterPro" id="IPR036508">
    <property type="entry name" value="Chitin-bd_dom_sf"/>
</dbReference>
<dbReference type="EMBL" id="AMQN01015638">
    <property type="status" value="NOT_ANNOTATED_CDS"/>
    <property type="molecule type" value="Genomic_DNA"/>
</dbReference>
<organism evidence="4">
    <name type="scientific">Capitella teleta</name>
    <name type="common">Polychaete worm</name>
    <dbReference type="NCBI Taxonomy" id="283909"/>
    <lineage>
        <taxon>Eukaryota</taxon>
        <taxon>Metazoa</taxon>
        <taxon>Spiralia</taxon>
        <taxon>Lophotrochozoa</taxon>
        <taxon>Annelida</taxon>
        <taxon>Polychaeta</taxon>
        <taxon>Sedentaria</taxon>
        <taxon>Scolecida</taxon>
        <taxon>Capitellidae</taxon>
        <taxon>Capitella</taxon>
    </lineage>
</organism>
<dbReference type="AlphaFoldDB" id="R7TA13"/>
<dbReference type="InterPro" id="IPR002557">
    <property type="entry name" value="Chitin-bd_dom"/>
</dbReference>
<feature type="chain" id="PRO_5008786793" description="Chitin-binding type-2 domain-containing protein" evidence="2">
    <location>
        <begin position="20"/>
        <end position="496"/>
    </location>
</feature>
<dbReference type="EMBL" id="KB312102">
    <property type="protein sequence ID" value="ELT87854.1"/>
    <property type="molecule type" value="Genomic_DNA"/>
</dbReference>
<feature type="compositionally biased region" description="Low complexity" evidence="1">
    <location>
        <begin position="109"/>
        <end position="153"/>
    </location>
</feature>
<evidence type="ECO:0000313" key="4">
    <source>
        <dbReference type="EMBL" id="ELT87854.1"/>
    </source>
</evidence>
<feature type="domain" description="Chitin-binding type-2" evidence="3">
    <location>
        <begin position="170"/>
        <end position="211"/>
    </location>
</feature>
<reference evidence="6" key="1">
    <citation type="submission" date="2012-12" db="EMBL/GenBank/DDBJ databases">
        <authorList>
            <person name="Hellsten U."/>
            <person name="Grimwood J."/>
            <person name="Chapman J.A."/>
            <person name="Shapiro H."/>
            <person name="Aerts A."/>
            <person name="Otillar R.P."/>
            <person name="Terry A.Y."/>
            <person name="Boore J.L."/>
            <person name="Simakov O."/>
            <person name="Marletaz F."/>
            <person name="Cho S.-J."/>
            <person name="Edsinger-Gonzales E."/>
            <person name="Havlak P."/>
            <person name="Kuo D.-H."/>
            <person name="Larsson T."/>
            <person name="Lv J."/>
            <person name="Arendt D."/>
            <person name="Savage R."/>
            <person name="Osoegawa K."/>
            <person name="de Jong P."/>
            <person name="Lindberg D.R."/>
            <person name="Seaver E.C."/>
            <person name="Weisblat D.A."/>
            <person name="Putnam N.H."/>
            <person name="Grigoriev I.V."/>
            <person name="Rokhsar D.S."/>
        </authorList>
    </citation>
    <scope>NUCLEOTIDE SEQUENCE</scope>
    <source>
        <strain evidence="6">I ESC-2004</strain>
    </source>
</reference>
<dbReference type="GO" id="GO:0008061">
    <property type="term" value="F:chitin binding"/>
    <property type="evidence" value="ECO:0007669"/>
    <property type="project" value="InterPro"/>
</dbReference>
<feature type="compositionally biased region" description="Low complexity" evidence="1">
    <location>
        <begin position="49"/>
        <end position="67"/>
    </location>
</feature>
<dbReference type="HOGENOM" id="CLU_596186_0_0_1"/>
<proteinExistence type="predicted"/>
<evidence type="ECO:0000313" key="6">
    <source>
        <dbReference type="Proteomes" id="UP000014760"/>
    </source>
</evidence>
<evidence type="ECO:0000256" key="2">
    <source>
        <dbReference type="SAM" id="SignalP"/>
    </source>
</evidence>
<reference evidence="5" key="3">
    <citation type="submission" date="2015-06" db="UniProtKB">
        <authorList>
            <consortium name="EnsemblMetazoa"/>
        </authorList>
    </citation>
    <scope>IDENTIFICATION</scope>
</reference>
<accession>R7TA13</accession>
<dbReference type="EnsemblMetazoa" id="CapteT194523">
    <property type="protein sequence ID" value="CapteP194523"/>
    <property type="gene ID" value="CapteG194523"/>
</dbReference>
<evidence type="ECO:0000313" key="5">
    <source>
        <dbReference type="EnsemblMetazoa" id="CapteP194523"/>
    </source>
</evidence>
<dbReference type="Gene3D" id="3.20.20.80">
    <property type="entry name" value="Glycosidases"/>
    <property type="match status" value="1"/>
</dbReference>
<protein>
    <recommendedName>
        <fullName evidence="3">Chitin-binding type-2 domain-containing protein</fullName>
    </recommendedName>
</protein>
<evidence type="ECO:0000256" key="1">
    <source>
        <dbReference type="SAM" id="MobiDB-lite"/>
    </source>
</evidence>
<evidence type="ECO:0000259" key="3">
    <source>
        <dbReference type="Pfam" id="PF01607"/>
    </source>
</evidence>
<dbReference type="Proteomes" id="UP000014760">
    <property type="component" value="Unassembled WGS sequence"/>
</dbReference>
<keyword evidence="6" id="KW-1185">Reference proteome</keyword>
<feature type="region of interest" description="Disordered" evidence="1">
    <location>
        <begin position="107"/>
        <end position="160"/>
    </location>
</feature>
<feature type="signal peptide" evidence="2">
    <location>
        <begin position="1"/>
        <end position="19"/>
    </location>
</feature>
<feature type="region of interest" description="Disordered" evidence="1">
    <location>
        <begin position="401"/>
        <end position="476"/>
    </location>
</feature>
<gene>
    <name evidence="4" type="ORF">CAPTEDRAFT_194523</name>
</gene>
<reference evidence="4 6" key="2">
    <citation type="journal article" date="2013" name="Nature">
        <title>Insights into bilaterian evolution from three spiralian genomes.</title>
        <authorList>
            <person name="Simakov O."/>
            <person name="Marletaz F."/>
            <person name="Cho S.J."/>
            <person name="Edsinger-Gonzales E."/>
            <person name="Havlak P."/>
            <person name="Hellsten U."/>
            <person name="Kuo D.H."/>
            <person name="Larsson T."/>
            <person name="Lv J."/>
            <person name="Arendt D."/>
            <person name="Savage R."/>
            <person name="Osoegawa K."/>
            <person name="de Jong P."/>
            <person name="Grimwood J."/>
            <person name="Chapman J.A."/>
            <person name="Shapiro H."/>
            <person name="Aerts A."/>
            <person name="Otillar R.P."/>
            <person name="Terry A.Y."/>
            <person name="Boore J.L."/>
            <person name="Grigoriev I.V."/>
            <person name="Lindberg D.R."/>
            <person name="Seaver E.C."/>
            <person name="Weisblat D.A."/>
            <person name="Putnam N.H."/>
            <person name="Rokhsar D.S."/>
        </authorList>
    </citation>
    <scope>NUCLEOTIDE SEQUENCE</scope>
    <source>
        <strain evidence="4 6">I ESC-2004</strain>
    </source>
</reference>
<dbReference type="GO" id="GO:0005576">
    <property type="term" value="C:extracellular region"/>
    <property type="evidence" value="ECO:0007669"/>
    <property type="project" value="InterPro"/>
</dbReference>
<name>R7TA13_CAPTE</name>